<comment type="pathway">
    <text evidence="3">tRNA modification; 5-methoxycarbonylmethyl-2-thiouridine-tRNA biosynthesis.</text>
</comment>
<sequence>MLSNLIVTTQRLVVIIDDTAQEKISQQILTQLLKEQGQDEVSTIKALPFSTDLKKWDTFVDFFRKCTRDENKCNAILPSLADLLVYQSVEKIIHFVHTLLLSKQVQRVFLWITPANIVHSRAEYVVAAFEYLADLILHLETNNTLSIVTRKAGGAVTNKRYTYTKNNKEFLVEAIQKIPKTTPAAKADEPTTNTVGTTFKIELNEDELVARNTLKLPYEKTSETTESSIIYTPDAGDDFDAEEEDPDEDLLI</sequence>
<feature type="compositionally biased region" description="Acidic residues" evidence="9">
    <location>
        <begin position="235"/>
        <end position="252"/>
    </location>
</feature>
<proteinExistence type="evidence at transcript level"/>
<dbReference type="AlphaFoldDB" id="W8C444"/>
<keyword evidence="6" id="KW-0963">Cytoplasm</keyword>
<evidence type="ECO:0000256" key="5">
    <source>
        <dbReference type="ARBA" id="ARBA00020264"/>
    </source>
</evidence>
<comment type="subcellular location">
    <subcellularLocation>
        <location evidence="2">Cytoplasm</location>
    </subcellularLocation>
    <subcellularLocation>
        <location evidence="1">Nucleus</location>
    </subcellularLocation>
</comment>
<feature type="region of interest" description="Disordered" evidence="9">
    <location>
        <begin position="220"/>
        <end position="252"/>
    </location>
</feature>
<dbReference type="GO" id="GO:0005634">
    <property type="term" value="C:nucleus"/>
    <property type="evidence" value="ECO:0007669"/>
    <property type="project" value="UniProtKB-SubCell"/>
</dbReference>
<dbReference type="UniPathway" id="UPA00988"/>
<reference evidence="10" key="2">
    <citation type="journal article" date="2014" name="BMC Genomics">
        <title>A genomic perspective to assessing quality of mass-reared SIT flies used in Mediterranean fruit fly (Ceratitis capitata) eradication in California.</title>
        <authorList>
            <person name="Calla B."/>
            <person name="Hall B."/>
            <person name="Hou S."/>
            <person name="Geib S.M."/>
        </authorList>
    </citation>
    <scope>NUCLEOTIDE SEQUENCE</scope>
</reference>
<keyword evidence="7" id="KW-0819">tRNA processing</keyword>
<dbReference type="InterPro" id="IPR019519">
    <property type="entry name" value="Elp5"/>
</dbReference>
<comment type="similarity">
    <text evidence="4">Belongs to the ELP5 family.</text>
</comment>
<dbReference type="GO" id="GO:0033588">
    <property type="term" value="C:elongator holoenzyme complex"/>
    <property type="evidence" value="ECO:0007669"/>
    <property type="project" value="InterPro"/>
</dbReference>
<evidence type="ECO:0000256" key="4">
    <source>
        <dbReference type="ARBA" id="ARBA00009567"/>
    </source>
</evidence>
<dbReference type="GO" id="GO:0000049">
    <property type="term" value="F:tRNA binding"/>
    <property type="evidence" value="ECO:0007669"/>
    <property type="project" value="TreeGrafter"/>
</dbReference>
<protein>
    <recommendedName>
        <fullName evidence="5">Elongator complex protein 5</fullName>
    </recommendedName>
</protein>
<evidence type="ECO:0000256" key="2">
    <source>
        <dbReference type="ARBA" id="ARBA00004496"/>
    </source>
</evidence>
<dbReference type="OrthoDB" id="166907at2759"/>
<evidence type="ECO:0000256" key="8">
    <source>
        <dbReference type="ARBA" id="ARBA00023242"/>
    </source>
</evidence>
<dbReference type="GO" id="GO:0005829">
    <property type="term" value="C:cytosol"/>
    <property type="evidence" value="ECO:0007669"/>
    <property type="project" value="TreeGrafter"/>
</dbReference>
<evidence type="ECO:0000256" key="1">
    <source>
        <dbReference type="ARBA" id="ARBA00004123"/>
    </source>
</evidence>
<evidence type="ECO:0000256" key="6">
    <source>
        <dbReference type="ARBA" id="ARBA00022490"/>
    </source>
</evidence>
<reference evidence="10" key="1">
    <citation type="submission" date="2013-07" db="EMBL/GenBank/DDBJ databases">
        <authorList>
            <person name="Geib S."/>
        </authorList>
    </citation>
    <scope>NUCLEOTIDE SEQUENCE</scope>
</reference>
<name>W8C444_CERCA</name>
<keyword evidence="8" id="KW-0539">Nucleus</keyword>
<evidence type="ECO:0000256" key="7">
    <source>
        <dbReference type="ARBA" id="ARBA00022694"/>
    </source>
</evidence>
<dbReference type="PANTHER" id="PTHR15641:SF1">
    <property type="entry name" value="ELONGATOR COMPLEX PROTEIN 5"/>
    <property type="match status" value="1"/>
</dbReference>
<evidence type="ECO:0000256" key="3">
    <source>
        <dbReference type="ARBA" id="ARBA00005043"/>
    </source>
</evidence>
<dbReference type="EMBL" id="GAMC01002487">
    <property type="protein sequence ID" value="JAC04069.1"/>
    <property type="molecule type" value="mRNA"/>
</dbReference>
<organism evidence="10">
    <name type="scientific">Ceratitis capitata</name>
    <name type="common">Mediterranean fruit fly</name>
    <name type="synonym">Tephritis capitata</name>
    <dbReference type="NCBI Taxonomy" id="7213"/>
    <lineage>
        <taxon>Eukaryota</taxon>
        <taxon>Metazoa</taxon>
        <taxon>Ecdysozoa</taxon>
        <taxon>Arthropoda</taxon>
        <taxon>Hexapoda</taxon>
        <taxon>Insecta</taxon>
        <taxon>Pterygota</taxon>
        <taxon>Neoptera</taxon>
        <taxon>Endopterygota</taxon>
        <taxon>Diptera</taxon>
        <taxon>Brachycera</taxon>
        <taxon>Muscomorpha</taxon>
        <taxon>Tephritoidea</taxon>
        <taxon>Tephritidae</taxon>
        <taxon>Ceratitis</taxon>
        <taxon>Ceratitis</taxon>
    </lineage>
</organism>
<dbReference type="GO" id="GO:0002098">
    <property type="term" value="P:tRNA wobble uridine modification"/>
    <property type="evidence" value="ECO:0007669"/>
    <property type="project" value="InterPro"/>
</dbReference>
<evidence type="ECO:0000256" key="9">
    <source>
        <dbReference type="SAM" id="MobiDB-lite"/>
    </source>
</evidence>
<evidence type="ECO:0000313" key="10">
    <source>
        <dbReference type="EMBL" id="JAC04069.1"/>
    </source>
</evidence>
<accession>W8C444</accession>
<dbReference type="PANTHER" id="PTHR15641">
    <property type="entry name" value="ELONGATOR COMPLEX PROTEIN 5"/>
    <property type="match status" value="1"/>
</dbReference>